<evidence type="ECO:0000259" key="8">
    <source>
        <dbReference type="Pfam" id="PF09335"/>
    </source>
</evidence>
<dbReference type="EMBL" id="JACCBB010000001">
    <property type="protein sequence ID" value="NYD24168.1"/>
    <property type="molecule type" value="Genomic_DNA"/>
</dbReference>
<keyword evidence="3 7" id="KW-1003">Cell membrane</keyword>
<dbReference type="PANTHER" id="PTHR30353:SF0">
    <property type="entry name" value="TRANSMEMBRANE PROTEIN"/>
    <property type="match status" value="1"/>
</dbReference>
<dbReference type="PANTHER" id="PTHR30353">
    <property type="entry name" value="INNER MEMBRANE PROTEIN DEDA-RELATED"/>
    <property type="match status" value="1"/>
</dbReference>
<keyword evidence="4 7" id="KW-0812">Transmembrane</keyword>
<evidence type="ECO:0000256" key="5">
    <source>
        <dbReference type="ARBA" id="ARBA00022989"/>
    </source>
</evidence>
<keyword evidence="10" id="KW-1185">Reference proteome</keyword>
<dbReference type="RefSeq" id="WP_179754382.1">
    <property type="nucleotide sequence ID" value="NZ_BAAAGN010000030.1"/>
</dbReference>
<accession>A0A7Y9DP20</accession>
<feature type="domain" description="VTT" evidence="8">
    <location>
        <begin position="35"/>
        <end position="159"/>
    </location>
</feature>
<evidence type="ECO:0000313" key="9">
    <source>
        <dbReference type="EMBL" id="NYD24168.1"/>
    </source>
</evidence>
<proteinExistence type="inferred from homology"/>
<protein>
    <submittedName>
        <fullName evidence="9">Membrane protein DedA with SNARE-associated domain</fullName>
    </submittedName>
</protein>
<dbReference type="AlphaFoldDB" id="A0A7Y9DP20"/>
<organism evidence="9 10">
    <name type="scientific">Kineococcus aurantiacus</name>
    <dbReference type="NCBI Taxonomy" id="37633"/>
    <lineage>
        <taxon>Bacteria</taxon>
        <taxon>Bacillati</taxon>
        <taxon>Actinomycetota</taxon>
        <taxon>Actinomycetes</taxon>
        <taxon>Kineosporiales</taxon>
        <taxon>Kineosporiaceae</taxon>
        <taxon>Kineococcus</taxon>
    </lineage>
</organism>
<sequence length="202" mass="21188">MFDQLNALVTEHAGAPWVLAAVLALAALDGFVPPLPSESIVIGLSAVAADTGHPDRWALFGCAAVGAFLGDNLTYALGRHSPLRRWVAGHPRLERAFSRAALELDRRGPFAILAARYVPIGRVAVNLTAGAVQFPRTRFVGLSALAALTWAAYSIAIGSLAGHWVESTPLVGAVLGIVVALALGFVVDLLLNRFVHARGGAR</sequence>
<evidence type="ECO:0000256" key="7">
    <source>
        <dbReference type="RuleBase" id="RU367016"/>
    </source>
</evidence>
<dbReference type="Proteomes" id="UP000521922">
    <property type="component" value="Unassembled WGS sequence"/>
</dbReference>
<dbReference type="InterPro" id="IPR032818">
    <property type="entry name" value="DedA-like"/>
</dbReference>
<feature type="transmembrane region" description="Helical" evidence="7">
    <location>
        <begin position="57"/>
        <end position="77"/>
    </location>
</feature>
<feature type="transmembrane region" description="Helical" evidence="7">
    <location>
        <begin position="139"/>
        <end position="164"/>
    </location>
</feature>
<name>A0A7Y9DP20_9ACTN</name>
<comment type="subcellular location">
    <subcellularLocation>
        <location evidence="1 7">Cell membrane</location>
        <topology evidence="1 7">Multi-pass membrane protein</topology>
    </subcellularLocation>
</comment>
<feature type="transmembrane region" description="Helical" evidence="7">
    <location>
        <begin position="170"/>
        <end position="191"/>
    </location>
</feature>
<evidence type="ECO:0000256" key="2">
    <source>
        <dbReference type="ARBA" id="ARBA00010792"/>
    </source>
</evidence>
<dbReference type="GO" id="GO:0005886">
    <property type="term" value="C:plasma membrane"/>
    <property type="evidence" value="ECO:0007669"/>
    <property type="project" value="UniProtKB-SubCell"/>
</dbReference>
<keyword evidence="6 7" id="KW-0472">Membrane</keyword>
<evidence type="ECO:0000256" key="6">
    <source>
        <dbReference type="ARBA" id="ARBA00023136"/>
    </source>
</evidence>
<comment type="caution">
    <text evidence="9">The sequence shown here is derived from an EMBL/GenBank/DDBJ whole genome shotgun (WGS) entry which is preliminary data.</text>
</comment>
<dbReference type="InterPro" id="IPR032816">
    <property type="entry name" value="VTT_dom"/>
</dbReference>
<gene>
    <name evidence="9" type="ORF">BJ968_003708</name>
</gene>
<evidence type="ECO:0000256" key="3">
    <source>
        <dbReference type="ARBA" id="ARBA00022475"/>
    </source>
</evidence>
<comment type="caution">
    <text evidence="7">Lacks conserved residue(s) required for the propagation of feature annotation.</text>
</comment>
<reference evidence="9 10" key="1">
    <citation type="submission" date="2020-07" db="EMBL/GenBank/DDBJ databases">
        <title>Sequencing the genomes of 1000 actinobacteria strains.</title>
        <authorList>
            <person name="Klenk H.-P."/>
        </authorList>
    </citation>
    <scope>NUCLEOTIDE SEQUENCE [LARGE SCALE GENOMIC DNA]</scope>
    <source>
        <strain evidence="9 10">DSM 7487</strain>
    </source>
</reference>
<evidence type="ECO:0000256" key="4">
    <source>
        <dbReference type="ARBA" id="ARBA00022692"/>
    </source>
</evidence>
<dbReference type="Pfam" id="PF09335">
    <property type="entry name" value="VTT_dom"/>
    <property type="match status" value="1"/>
</dbReference>
<comment type="similarity">
    <text evidence="2 7">Belongs to the DedA family.</text>
</comment>
<keyword evidence="5 7" id="KW-1133">Transmembrane helix</keyword>
<evidence type="ECO:0000256" key="1">
    <source>
        <dbReference type="ARBA" id="ARBA00004651"/>
    </source>
</evidence>
<evidence type="ECO:0000313" key="10">
    <source>
        <dbReference type="Proteomes" id="UP000521922"/>
    </source>
</evidence>